<feature type="compositionally biased region" description="Low complexity" evidence="1">
    <location>
        <begin position="98"/>
        <end position="117"/>
    </location>
</feature>
<evidence type="ECO:0000313" key="2">
    <source>
        <dbReference type="EMBL" id="POS74515.1"/>
    </source>
</evidence>
<feature type="region of interest" description="Disordered" evidence="1">
    <location>
        <begin position="72"/>
        <end position="135"/>
    </location>
</feature>
<name>A0A2P5HWA3_DIAHE</name>
<comment type="caution">
    <text evidence="2">The sequence shown here is derived from an EMBL/GenBank/DDBJ whole genome shotgun (WGS) entry which is preliminary data.</text>
</comment>
<gene>
    <name evidence="2" type="ORF">DHEL01_v207093</name>
</gene>
<dbReference type="AlphaFoldDB" id="A0A2P5HWA3"/>
<dbReference type="InParanoid" id="A0A2P5HWA3"/>
<feature type="region of interest" description="Disordered" evidence="1">
    <location>
        <begin position="18"/>
        <end position="41"/>
    </location>
</feature>
<reference evidence="2" key="1">
    <citation type="submission" date="2017-09" db="EMBL/GenBank/DDBJ databases">
        <title>Polyketide synthases of a Diaporthe helianthi virulent isolate.</title>
        <authorList>
            <person name="Baroncelli R."/>
        </authorList>
    </citation>
    <scope>NUCLEOTIDE SEQUENCE [LARGE SCALE GENOMIC DNA]</scope>
    <source>
        <strain evidence="2">7/96</strain>
    </source>
</reference>
<organism evidence="2 3">
    <name type="scientific">Diaporthe helianthi</name>
    <dbReference type="NCBI Taxonomy" id="158607"/>
    <lineage>
        <taxon>Eukaryota</taxon>
        <taxon>Fungi</taxon>
        <taxon>Dikarya</taxon>
        <taxon>Ascomycota</taxon>
        <taxon>Pezizomycotina</taxon>
        <taxon>Sordariomycetes</taxon>
        <taxon>Sordariomycetidae</taxon>
        <taxon>Diaporthales</taxon>
        <taxon>Diaporthaceae</taxon>
        <taxon>Diaporthe</taxon>
    </lineage>
</organism>
<evidence type="ECO:0000256" key="1">
    <source>
        <dbReference type="SAM" id="MobiDB-lite"/>
    </source>
</evidence>
<evidence type="ECO:0000313" key="3">
    <source>
        <dbReference type="Proteomes" id="UP000094444"/>
    </source>
</evidence>
<accession>A0A2P5HWA3</accession>
<dbReference type="Proteomes" id="UP000094444">
    <property type="component" value="Unassembled WGS sequence"/>
</dbReference>
<dbReference type="EMBL" id="MAVT02000616">
    <property type="protein sequence ID" value="POS74515.1"/>
    <property type="molecule type" value="Genomic_DNA"/>
</dbReference>
<keyword evidence="3" id="KW-1185">Reference proteome</keyword>
<dbReference type="OrthoDB" id="2262349at2759"/>
<protein>
    <submittedName>
        <fullName evidence="2">Uncharacterized protein</fullName>
    </submittedName>
</protein>
<proteinExistence type="predicted"/>
<sequence length="135" mass="14401">MVADGCLETLKVASSLAEKNIPSTRRRGQRHPAPPLTRHSDECDIPVAWQCTGRACIFAAENATFLETSLNRSHDSFVPSSRPPSFATRQPSPERGECGATTASGAAAEEDPAAASARQSFQTKMGQLPSLDCEV</sequence>